<accession>A0A7W8NGB4</accession>
<dbReference type="Proteomes" id="UP000552709">
    <property type="component" value="Unassembled WGS sequence"/>
</dbReference>
<dbReference type="PROSITE" id="PS51257">
    <property type="entry name" value="PROKAR_LIPOPROTEIN"/>
    <property type="match status" value="1"/>
</dbReference>
<dbReference type="AlphaFoldDB" id="A0A7W8NGB4"/>
<dbReference type="EMBL" id="JACHFL010000011">
    <property type="protein sequence ID" value="MBB5364635.1"/>
    <property type="molecule type" value="Genomic_DNA"/>
</dbReference>
<protein>
    <recommendedName>
        <fullName evidence="3">Carboxypeptidase regulatory-like domain-containing protein</fullName>
    </recommendedName>
</protein>
<gene>
    <name evidence="1" type="ORF">HNQ08_003748</name>
</gene>
<evidence type="ECO:0000313" key="1">
    <source>
        <dbReference type="EMBL" id="MBB5364635.1"/>
    </source>
</evidence>
<reference evidence="1 2" key="1">
    <citation type="submission" date="2020-08" db="EMBL/GenBank/DDBJ databases">
        <title>Genomic Encyclopedia of Type Strains, Phase IV (KMG-IV): sequencing the most valuable type-strain genomes for metagenomic binning, comparative biology and taxonomic classification.</title>
        <authorList>
            <person name="Goeker M."/>
        </authorList>
    </citation>
    <scope>NUCLEOTIDE SEQUENCE [LARGE SCALE GENOMIC DNA]</scope>
    <source>
        <strain evidence="1 2">DSM 27939</strain>
    </source>
</reference>
<evidence type="ECO:0000313" key="2">
    <source>
        <dbReference type="Proteomes" id="UP000552709"/>
    </source>
</evidence>
<name>A0A7W8NGB4_9DEIO</name>
<evidence type="ECO:0008006" key="3">
    <source>
        <dbReference type="Google" id="ProtNLM"/>
    </source>
</evidence>
<keyword evidence="2" id="KW-1185">Reference proteome</keyword>
<organism evidence="1 2">
    <name type="scientific">Deinococcus humi</name>
    <dbReference type="NCBI Taxonomy" id="662880"/>
    <lineage>
        <taxon>Bacteria</taxon>
        <taxon>Thermotogati</taxon>
        <taxon>Deinococcota</taxon>
        <taxon>Deinococci</taxon>
        <taxon>Deinococcales</taxon>
        <taxon>Deinococcaceae</taxon>
        <taxon>Deinococcus</taxon>
    </lineage>
</organism>
<dbReference type="RefSeq" id="WP_184135273.1">
    <property type="nucleotide sequence ID" value="NZ_JACHFL010000011.1"/>
</dbReference>
<proteinExistence type="predicted"/>
<comment type="caution">
    <text evidence="1">The sequence shown here is derived from an EMBL/GenBank/DDBJ whole genome shotgun (WGS) entry which is preliminary data.</text>
</comment>
<dbReference type="SUPFAM" id="SSF49464">
    <property type="entry name" value="Carboxypeptidase regulatory domain-like"/>
    <property type="match status" value="1"/>
</dbReference>
<dbReference type="InterPro" id="IPR008969">
    <property type="entry name" value="CarboxyPept-like_regulatory"/>
</dbReference>
<sequence>MTKHSDLKISTHRSPLFSMALLVATGLVACSGGGGAGGMDMPGDPGPTIEAGFAKGLVLDGGGRPVAGAKVVVGSTVYYNANIIGTTDASGRYRLRLTPDDSWRAYASISRTFEGQIYTLDLHPEPSNTFTSADGGIQNFEWKLTGEKSGGKHGTYGAAVLATPVDDTFETDTKAQYVQLTLEPVGALIDGSAGRIITAMVQPSSNGTGVFDVPIGRYRATAKYVLPGQPAVDMLVSSESSEEWSSEYTGVFVPARSGASNTYEIRLQVKLPADQRAVN</sequence>